<reference evidence="11" key="1">
    <citation type="submission" date="2022-05" db="EMBL/GenBank/DDBJ databases">
        <title>An RpoN-dependent PEP-CTERM gene is involved in floc formation of an Aquincola tertiaricarbonis strain.</title>
        <authorList>
            <person name="Qiu D."/>
            <person name="Xia M."/>
        </authorList>
    </citation>
    <scope>NUCLEOTIDE SEQUENCE</scope>
    <source>
        <strain evidence="11">RN12</strain>
    </source>
</reference>
<dbReference type="Proteomes" id="UP001056201">
    <property type="component" value="Chromosome 1"/>
</dbReference>
<dbReference type="InterPro" id="IPR004089">
    <property type="entry name" value="MCPsignal_dom"/>
</dbReference>
<evidence type="ECO:0000256" key="2">
    <source>
        <dbReference type="ARBA" id="ARBA00022475"/>
    </source>
</evidence>
<keyword evidence="5 9" id="KW-1133">Transmembrane helix</keyword>
<organism evidence="11 12">
    <name type="scientific">Aquincola tertiaricarbonis</name>
    <dbReference type="NCBI Taxonomy" id="391953"/>
    <lineage>
        <taxon>Bacteria</taxon>
        <taxon>Pseudomonadati</taxon>
        <taxon>Pseudomonadota</taxon>
        <taxon>Betaproteobacteria</taxon>
        <taxon>Burkholderiales</taxon>
        <taxon>Sphaerotilaceae</taxon>
        <taxon>Aquincola</taxon>
    </lineage>
</organism>
<evidence type="ECO:0000256" key="8">
    <source>
        <dbReference type="PROSITE-ProRule" id="PRU00284"/>
    </source>
</evidence>
<name>A0ABY4S5G7_AQUTE</name>
<keyword evidence="6 9" id="KW-0472">Membrane</keyword>
<gene>
    <name evidence="11" type="ORF">MW290_13820</name>
</gene>
<feature type="domain" description="Methyl-accepting transducer" evidence="10">
    <location>
        <begin position="262"/>
        <end position="491"/>
    </location>
</feature>
<keyword evidence="3" id="KW-0488">Methylation</keyword>
<accession>A0ABY4S5G7</accession>
<dbReference type="RefSeq" id="WP_250195228.1">
    <property type="nucleotide sequence ID" value="NZ_CP097635.1"/>
</dbReference>
<evidence type="ECO:0000256" key="6">
    <source>
        <dbReference type="ARBA" id="ARBA00023136"/>
    </source>
</evidence>
<evidence type="ECO:0000256" key="3">
    <source>
        <dbReference type="ARBA" id="ARBA00022481"/>
    </source>
</evidence>
<dbReference type="InterPro" id="IPR051310">
    <property type="entry name" value="MCP_chemotaxis"/>
</dbReference>
<dbReference type="EMBL" id="CP097635">
    <property type="protein sequence ID" value="URI06963.1"/>
    <property type="molecule type" value="Genomic_DNA"/>
</dbReference>
<keyword evidence="4 9" id="KW-0812">Transmembrane</keyword>
<dbReference type="Gene3D" id="1.10.287.950">
    <property type="entry name" value="Methyl-accepting chemotaxis protein"/>
    <property type="match status" value="1"/>
</dbReference>
<dbReference type="Gene3D" id="3.30.450.20">
    <property type="entry name" value="PAS domain"/>
    <property type="match status" value="1"/>
</dbReference>
<evidence type="ECO:0000259" key="10">
    <source>
        <dbReference type="PROSITE" id="PS50111"/>
    </source>
</evidence>
<keyword evidence="12" id="KW-1185">Reference proteome</keyword>
<evidence type="ECO:0000256" key="7">
    <source>
        <dbReference type="ARBA" id="ARBA00029447"/>
    </source>
</evidence>
<dbReference type="SMART" id="SM01049">
    <property type="entry name" value="Cache_2"/>
    <property type="match status" value="1"/>
</dbReference>
<dbReference type="PANTHER" id="PTHR43531:SF14">
    <property type="entry name" value="METHYL-ACCEPTING CHEMOTAXIS PROTEIN I-RELATED"/>
    <property type="match status" value="1"/>
</dbReference>
<protein>
    <submittedName>
        <fullName evidence="11">Methyl-accepting chemotaxis protein</fullName>
    </submittedName>
</protein>
<dbReference type="PROSITE" id="PS50111">
    <property type="entry name" value="CHEMOTAXIS_TRANSDUC_2"/>
    <property type="match status" value="1"/>
</dbReference>
<dbReference type="PANTHER" id="PTHR43531">
    <property type="entry name" value="PROTEIN ICFG"/>
    <property type="match status" value="1"/>
</dbReference>
<proteinExistence type="inferred from homology"/>
<evidence type="ECO:0000256" key="1">
    <source>
        <dbReference type="ARBA" id="ARBA00004651"/>
    </source>
</evidence>
<evidence type="ECO:0000313" key="11">
    <source>
        <dbReference type="EMBL" id="URI06963.1"/>
    </source>
</evidence>
<evidence type="ECO:0000256" key="5">
    <source>
        <dbReference type="ARBA" id="ARBA00022989"/>
    </source>
</evidence>
<comment type="subcellular location">
    <subcellularLocation>
        <location evidence="1">Cell membrane</location>
        <topology evidence="1">Multi-pass membrane protein</topology>
    </subcellularLocation>
</comment>
<dbReference type="InterPro" id="IPR004090">
    <property type="entry name" value="Chemotax_Me-accpt_rcpt"/>
</dbReference>
<dbReference type="SMART" id="SM00283">
    <property type="entry name" value="MA"/>
    <property type="match status" value="1"/>
</dbReference>
<dbReference type="InterPro" id="IPR033480">
    <property type="entry name" value="sCache_2"/>
</dbReference>
<comment type="similarity">
    <text evidence="7">Belongs to the methyl-accepting chemotaxis (MCP) protein family.</text>
</comment>
<dbReference type="PRINTS" id="PR00260">
    <property type="entry name" value="CHEMTRNSDUCR"/>
</dbReference>
<sequence length="505" mass="53395">MKLRTRILWLCAAALCGALALIGLSLHGLRQTMLEERTAQVDNMVVLALAAVDKLHEQEKAGKLTREAAQAQAVAVLSSLRKDERYYFVRGYTNDINYVHPNPKRIGIVDPKGGKEAGERYRAALQGKAIGNVVAPGTRPGLQEKVDKLYAVAHFQPWDWIIGTGDYIDDIDTAFWRAAAMMMGVGGTLMAVVGVMGWTMSRRIYRDLGGEPDYAAQIVRRIGAGDLSVQVQLRPGDSNSLLAAMHQMQQGLAGTVGSIRLATDHIATASGEIAAGNLDLSARTESQASALQQTAASMEEITATVKQNAENARQANELAVAASQVAARGGAVVGEVVQTMSAISDSSRKIADIIGTIDGIAFQTNILALNAAVEAARAGEQGRGFAVVAGEVRTLAQRSAEAAKEIKSLIGSSVDMVEAGTRLVGQAGATIQEVVGSVERVTTVVAEITTASQEQTSGIEQVNQAIAQMDQATQQNAALVEQASAAAMSLKEQSRTLVETVASFR</sequence>
<evidence type="ECO:0000256" key="4">
    <source>
        <dbReference type="ARBA" id="ARBA00022692"/>
    </source>
</evidence>
<evidence type="ECO:0000313" key="12">
    <source>
        <dbReference type="Proteomes" id="UP001056201"/>
    </source>
</evidence>
<dbReference type="Pfam" id="PF00015">
    <property type="entry name" value="MCPsignal"/>
    <property type="match status" value="1"/>
</dbReference>
<keyword evidence="2" id="KW-1003">Cell membrane</keyword>
<evidence type="ECO:0000256" key="9">
    <source>
        <dbReference type="SAM" id="Phobius"/>
    </source>
</evidence>
<dbReference type="Pfam" id="PF17200">
    <property type="entry name" value="sCache_2"/>
    <property type="match status" value="1"/>
</dbReference>
<keyword evidence="8" id="KW-0807">Transducer</keyword>
<dbReference type="CDD" id="cd11386">
    <property type="entry name" value="MCP_signal"/>
    <property type="match status" value="1"/>
</dbReference>
<dbReference type="SUPFAM" id="SSF58104">
    <property type="entry name" value="Methyl-accepting chemotaxis protein (MCP) signaling domain"/>
    <property type="match status" value="1"/>
</dbReference>
<feature type="transmembrane region" description="Helical" evidence="9">
    <location>
        <begin position="174"/>
        <end position="198"/>
    </location>
</feature>